<evidence type="ECO:0000313" key="1">
    <source>
        <dbReference type="EMBL" id="MEQ3361776.1"/>
    </source>
</evidence>
<comment type="caution">
    <text evidence="1">The sequence shown here is derived from an EMBL/GenBank/DDBJ whole genome shotgun (WGS) entry which is preliminary data.</text>
</comment>
<name>A0ABV1JBS8_9ACTN</name>
<protein>
    <submittedName>
        <fullName evidence="1">Uncharacterized protein</fullName>
    </submittedName>
</protein>
<gene>
    <name evidence="1" type="ORF">AAA083_02165</name>
</gene>
<dbReference type="Proteomes" id="UP001487305">
    <property type="component" value="Unassembled WGS sequence"/>
</dbReference>
<evidence type="ECO:0000313" key="2">
    <source>
        <dbReference type="Proteomes" id="UP001487305"/>
    </source>
</evidence>
<dbReference type="EMBL" id="JBBNOP010000001">
    <property type="protein sequence ID" value="MEQ3361776.1"/>
    <property type="molecule type" value="Genomic_DNA"/>
</dbReference>
<accession>A0ABV1JBS8</accession>
<organism evidence="1 2">
    <name type="scientific">Raoultibacter massiliensis</name>
    <dbReference type="NCBI Taxonomy" id="1852371"/>
    <lineage>
        <taxon>Bacteria</taxon>
        <taxon>Bacillati</taxon>
        <taxon>Actinomycetota</taxon>
        <taxon>Coriobacteriia</taxon>
        <taxon>Eggerthellales</taxon>
        <taxon>Eggerthellaceae</taxon>
        <taxon>Raoultibacter</taxon>
    </lineage>
</organism>
<keyword evidence="2" id="KW-1185">Reference proteome</keyword>
<proteinExistence type="predicted"/>
<reference evidence="1 2" key="1">
    <citation type="submission" date="2024-04" db="EMBL/GenBank/DDBJ databases">
        <title>Human intestinal bacterial collection.</title>
        <authorList>
            <person name="Pauvert C."/>
            <person name="Hitch T.C.A."/>
            <person name="Clavel T."/>
        </authorList>
    </citation>
    <scope>NUCLEOTIDE SEQUENCE [LARGE SCALE GENOMIC DNA]</scope>
    <source>
        <strain evidence="1 2">CLA-KB-H42</strain>
    </source>
</reference>
<dbReference type="RefSeq" id="WP_102375316.1">
    <property type="nucleotide sequence ID" value="NZ_JBBNOP010000001.1"/>
</dbReference>
<sequence>MHIELSDEFVSSNIMGPNTVLIPEEMLLSWTPEDLSTMHSCSWWENLLGPSDSIDIVSIGEMACFDQAWTDWLACDNEYARADRAAMEAGAGAFMNLVAIKALKR</sequence>